<evidence type="ECO:0000313" key="1">
    <source>
        <dbReference type="EMBL" id="KAL3269564.1"/>
    </source>
</evidence>
<protein>
    <submittedName>
        <fullName evidence="1">Uncharacterized protein</fullName>
    </submittedName>
</protein>
<organism evidence="1 2">
    <name type="scientific">Cryptolaemus montrouzieri</name>
    <dbReference type="NCBI Taxonomy" id="559131"/>
    <lineage>
        <taxon>Eukaryota</taxon>
        <taxon>Metazoa</taxon>
        <taxon>Ecdysozoa</taxon>
        <taxon>Arthropoda</taxon>
        <taxon>Hexapoda</taxon>
        <taxon>Insecta</taxon>
        <taxon>Pterygota</taxon>
        <taxon>Neoptera</taxon>
        <taxon>Endopterygota</taxon>
        <taxon>Coleoptera</taxon>
        <taxon>Polyphaga</taxon>
        <taxon>Cucujiformia</taxon>
        <taxon>Coccinelloidea</taxon>
        <taxon>Coccinellidae</taxon>
        <taxon>Scymninae</taxon>
        <taxon>Scymnini</taxon>
        <taxon>Cryptolaemus</taxon>
    </lineage>
</organism>
<reference evidence="1 2" key="1">
    <citation type="journal article" date="2021" name="BMC Biol.">
        <title>Horizontally acquired antibacterial genes associated with adaptive radiation of ladybird beetles.</title>
        <authorList>
            <person name="Li H.S."/>
            <person name="Tang X.F."/>
            <person name="Huang Y.H."/>
            <person name="Xu Z.Y."/>
            <person name="Chen M.L."/>
            <person name="Du X.Y."/>
            <person name="Qiu B.Y."/>
            <person name="Chen P.T."/>
            <person name="Zhang W."/>
            <person name="Slipinski A."/>
            <person name="Escalona H.E."/>
            <person name="Waterhouse R.M."/>
            <person name="Zwick A."/>
            <person name="Pang H."/>
        </authorList>
    </citation>
    <scope>NUCLEOTIDE SEQUENCE [LARGE SCALE GENOMIC DNA]</scope>
    <source>
        <strain evidence="1">SYSU2018</strain>
    </source>
</reference>
<gene>
    <name evidence="1" type="ORF">HHI36_008629</name>
</gene>
<comment type="caution">
    <text evidence="1">The sequence shown here is derived from an EMBL/GenBank/DDBJ whole genome shotgun (WGS) entry which is preliminary data.</text>
</comment>
<dbReference type="EMBL" id="JABFTP020000021">
    <property type="protein sequence ID" value="KAL3269564.1"/>
    <property type="molecule type" value="Genomic_DNA"/>
</dbReference>
<evidence type="ECO:0000313" key="2">
    <source>
        <dbReference type="Proteomes" id="UP001516400"/>
    </source>
</evidence>
<dbReference type="Proteomes" id="UP001516400">
    <property type="component" value="Unassembled WGS sequence"/>
</dbReference>
<accession>A0ABD2MT43</accession>
<sequence>MQKIIKDQNNKRTDKYLSLPIVLVTFKGQELPEEVSIFRVACSVEPYIQKVNQCRENMRFDNISDRNERCKKCGGEHFEQNCDEEANKCIHCRDNHYRTDSERSPQFAKQKCIMAYENISYRETQEKENTSYATVLRNYYIIIMI</sequence>
<name>A0ABD2MT43_9CUCU</name>
<proteinExistence type="predicted"/>
<dbReference type="AlphaFoldDB" id="A0ABD2MT43"/>
<keyword evidence="2" id="KW-1185">Reference proteome</keyword>